<proteinExistence type="predicted"/>
<protein>
    <submittedName>
        <fullName evidence="1">Msr4734 protein</fullName>
    </submittedName>
</protein>
<dbReference type="KEGG" id="mlo:msr4734"/>
<accession>Q98DE9</accession>
<evidence type="ECO:0000313" key="2">
    <source>
        <dbReference type="Proteomes" id="UP000000552"/>
    </source>
</evidence>
<name>Q98DE9_RHILO</name>
<dbReference type="EMBL" id="BA000012">
    <property type="protein sequence ID" value="BAB51322.1"/>
    <property type="molecule type" value="Genomic_DNA"/>
</dbReference>
<sequence length="39" mass="4409">MWPPQKTITDCWSNQEHYENKEIALVAAGLSPVEKAEHG</sequence>
<reference evidence="1 2" key="1">
    <citation type="journal article" date="2000" name="DNA Res.">
        <title>Complete genome structure of the nitrogen-fixing symbiotic bacterium Mesorhizobium loti.</title>
        <authorList>
            <person name="Kaneko T."/>
            <person name="Nakamura Y."/>
            <person name="Sato S."/>
            <person name="Asamizu E."/>
            <person name="Kato T."/>
            <person name="Sasamoto S."/>
            <person name="Watanabe A."/>
            <person name="Idesawa K."/>
            <person name="Ishikawa A."/>
            <person name="Kawashima K."/>
            <person name="Kimura T."/>
            <person name="Kishida Y."/>
            <person name="Kiyokawa C."/>
            <person name="Kohara M."/>
            <person name="Matsumoto M."/>
            <person name="Matsuno A."/>
            <person name="Mochizuki Y."/>
            <person name="Nakayama S."/>
            <person name="Nakazaki N."/>
            <person name="Shimpo S."/>
            <person name="Sugimoto M."/>
            <person name="Takeuchi C."/>
            <person name="Yamada M."/>
            <person name="Tabata S."/>
        </authorList>
    </citation>
    <scope>NUCLEOTIDE SEQUENCE [LARGE SCALE GENOMIC DNA]</scope>
    <source>
        <strain evidence="2">LMG 29417 / CECT 9101 / MAFF 303099</strain>
    </source>
</reference>
<organism evidence="1 2">
    <name type="scientific">Mesorhizobium japonicum (strain LMG 29417 / CECT 9101 / MAFF 303099)</name>
    <name type="common">Mesorhizobium loti (strain MAFF 303099)</name>
    <dbReference type="NCBI Taxonomy" id="266835"/>
    <lineage>
        <taxon>Bacteria</taxon>
        <taxon>Pseudomonadati</taxon>
        <taxon>Pseudomonadota</taxon>
        <taxon>Alphaproteobacteria</taxon>
        <taxon>Hyphomicrobiales</taxon>
        <taxon>Phyllobacteriaceae</taxon>
        <taxon>Mesorhizobium</taxon>
    </lineage>
</organism>
<evidence type="ECO:0000313" key="1">
    <source>
        <dbReference type="EMBL" id="BAB51322.1"/>
    </source>
</evidence>
<gene>
    <name evidence="1" type="ordered locus">msr4734</name>
</gene>
<dbReference type="Proteomes" id="UP000000552">
    <property type="component" value="Chromosome"/>
</dbReference>
<dbReference type="HOGENOM" id="CLU_215889_0_0_5"/>
<dbReference type="AlphaFoldDB" id="Q98DE9"/>